<dbReference type="PANTHER" id="PTHR46222:SF2">
    <property type="entry name" value="PEPTIDYL-PROLYL CIS-TRANS ISOMERASE FKBP7"/>
    <property type="match status" value="1"/>
</dbReference>
<keyword evidence="10 11" id="KW-0413">Isomerase</keyword>
<dbReference type="InterPro" id="IPR046357">
    <property type="entry name" value="PPIase_dom_sf"/>
</dbReference>
<protein>
    <recommendedName>
        <fullName evidence="2 11">peptidylprolyl isomerase</fullName>
        <ecNumber evidence="2 11">5.2.1.8</ecNumber>
    </recommendedName>
</protein>
<dbReference type="AlphaFoldDB" id="A0A8C4Z7E7"/>
<sequence length="227" mass="25945">MLPRTQGVKMSNFNFLVCSFIFLQMWSFLLVAAEDDSSSEVKIEVMFKPMECSKKSKRGDLMNVHYDGYLAKDGTQFYCSRSDKAGHPQWFVLGVGQVIKGLDQGMNDMCPGEKRKITVPPSLGFGKEGKDPVVPPNATLVFEVELYSVSKGPRNMEAFREIDLDQDKSLTKEEVKRYLKLDYERSGTPKDDAFYDKIMEDIFKKNDLDVNGLITSKEYNVYQHDEL</sequence>
<evidence type="ECO:0000256" key="2">
    <source>
        <dbReference type="ARBA" id="ARBA00013194"/>
    </source>
</evidence>
<dbReference type="GeneTree" id="ENSGT00940000159964"/>
<keyword evidence="7" id="KW-0106">Calcium</keyword>
<dbReference type="Gene3D" id="3.10.50.40">
    <property type="match status" value="1"/>
</dbReference>
<evidence type="ECO:0000256" key="4">
    <source>
        <dbReference type="ARBA" id="ARBA00022729"/>
    </source>
</evidence>
<evidence type="ECO:0000256" key="7">
    <source>
        <dbReference type="ARBA" id="ARBA00022837"/>
    </source>
</evidence>
<dbReference type="GO" id="GO:0005509">
    <property type="term" value="F:calcium ion binding"/>
    <property type="evidence" value="ECO:0007669"/>
    <property type="project" value="InterPro"/>
</dbReference>
<dbReference type="Pfam" id="PF00254">
    <property type="entry name" value="FKBP_C"/>
    <property type="match status" value="1"/>
</dbReference>
<dbReference type="GeneID" id="115533589"/>
<evidence type="ECO:0000313" key="16">
    <source>
        <dbReference type="Proteomes" id="UP000694546"/>
    </source>
</evidence>
<evidence type="ECO:0000256" key="10">
    <source>
        <dbReference type="ARBA" id="ARBA00023235"/>
    </source>
</evidence>
<evidence type="ECO:0000313" key="15">
    <source>
        <dbReference type="Ensembl" id="ENSGMOP00000008850.2"/>
    </source>
</evidence>
<dbReference type="InterPro" id="IPR052273">
    <property type="entry name" value="PPIase_FKBP"/>
</dbReference>
<dbReference type="PROSITE" id="PS50059">
    <property type="entry name" value="FKBP_PPIASE"/>
    <property type="match status" value="1"/>
</dbReference>
<dbReference type="RefSeq" id="XP_030200014.1">
    <property type="nucleotide sequence ID" value="XM_030344154.1"/>
</dbReference>
<keyword evidence="6" id="KW-0256">Endoplasmic reticulum</keyword>
<proteinExistence type="predicted"/>
<keyword evidence="4 12" id="KW-0732">Signal</keyword>
<dbReference type="Gene3D" id="1.10.238.10">
    <property type="entry name" value="EF-hand"/>
    <property type="match status" value="1"/>
</dbReference>
<feature type="domain" description="PPIase FKBP-type" evidence="13">
    <location>
        <begin position="59"/>
        <end position="150"/>
    </location>
</feature>
<dbReference type="PROSITE" id="PS00018">
    <property type="entry name" value="EF_HAND_1"/>
    <property type="match status" value="1"/>
</dbReference>
<dbReference type="OrthoDB" id="1902587at2759"/>
<accession>A0A8C4Z7E7</accession>
<evidence type="ECO:0000256" key="6">
    <source>
        <dbReference type="ARBA" id="ARBA00022824"/>
    </source>
</evidence>
<evidence type="ECO:0000259" key="13">
    <source>
        <dbReference type="PROSITE" id="PS50059"/>
    </source>
</evidence>
<organism evidence="15 16">
    <name type="scientific">Gadus morhua</name>
    <name type="common">Atlantic cod</name>
    <dbReference type="NCBI Taxonomy" id="8049"/>
    <lineage>
        <taxon>Eukaryota</taxon>
        <taxon>Metazoa</taxon>
        <taxon>Chordata</taxon>
        <taxon>Craniata</taxon>
        <taxon>Vertebrata</taxon>
        <taxon>Euteleostomi</taxon>
        <taxon>Actinopterygii</taxon>
        <taxon>Neopterygii</taxon>
        <taxon>Teleostei</taxon>
        <taxon>Neoteleostei</taxon>
        <taxon>Acanthomorphata</taxon>
        <taxon>Zeiogadaria</taxon>
        <taxon>Gadariae</taxon>
        <taxon>Gadiformes</taxon>
        <taxon>Gadoidei</taxon>
        <taxon>Gadidae</taxon>
        <taxon>Gadus</taxon>
    </lineage>
</organism>
<dbReference type="SUPFAM" id="SSF54534">
    <property type="entry name" value="FKBP-like"/>
    <property type="match status" value="1"/>
</dbReference>
<dbReference type="KEGG" id="gmh:115533589"/>
<dbReference type="PANTHER" id="PTHR46222">
    <property type="entry name" value="PEPTIDYL-PROLYL CIS-TRANS ISOMERASE FKBP7/14"/>
    <property type="match status" value="1"/>
</dbReference>
<evidence type="ECO:0000256" key="12">
    <source>
        <dbReference type="SAM" id="SignalP"/>
    </source>
</evidence>
<reference evidence="15" key="2">
    <citation type="submission" date="2025-09" db="UniProtKB">
        <authorList>
            <consortium name="Ensembl"/>
        </authorList>
    </citation>
    <scope>IDENTIFICATION</scope>
</reference>
<evidence type="ECO:0000256" key="11">
    <source>
        <dbReference type="PROSITE-ProRule" id="PRU00277"/>
    </source>
</evidence>
<evidence type="ECO:0000256" key="8">
    <source>
        <dbReference type="ARBA" id="ARBA00023110"/>
    </source>
</evidence>
<keyword evidence="3" id="KW-0479">Metal-binding</keyword>
<evidence type="ECO:0000256" key="9">
    <source>
        <dbReference type="ARBA" id="ARBA00023180"/>
    </source>
</evidence>
<dbReference type="InterPro" id="IPR001179">
    <property type="entry name" value="PPIase_FKBP_dom"/>
</dbReference>
<dbReference type="OMA" id="FFYVWGI"/>
<evidence type="ECO:0000256" key="5">
    <source>
        <dbReference type="ARBA" id="ARBA00022737"/>
    </source>
</evidence>
<dbReference type="CTD" id="51661"/>
<evidence type="ECO:0000256" key="3">
    <source>
        <dbReference type="ARBA" id="ARBA00022723"/>
    </source>
</evidence>
<comment type="catalytic activity">
    <reaction evidence="1 11">
        <text>[protein]-peptidylproline (omega=180) = [protein]-peptidylproline (omega=0)</text>
        <dbReference type="Rhea" id="RHEA:16237"/>
        <dbReference type="Rhea" id="RHEA-COMP:10747"/>
        <dbReference type="Rhea" id="RHEA-COMP:10748"/>
        <dbReference type="ChEBI" id="CHEBI:83833"/>
        <dbReference type="ChEBI" id="CHEBI:83834"/>
        <dbReference type="EC" id="5.2.1.8"/>
    </reaction>
</comment>
<gene>
    <name evidence="15" type="primary">fkbp7</name>
</gene>
<dbReference type="InterPro" id="IPR002048">
    <property type="entry name" value="EF_hand_dom"/>
</dbReference>
<keyword evidence="8 11" id="KW-0697">Rotamase</keyword>
<reference evidence="15" key="1">
    <citation type="submission" date="2025-08" db="UniProtKB">
        <authorList>
            <consortium name="Ensembl"/>
        </authorList>
    </citation>
    <scope>IDENTIFICATION</scope>
</reference>
<dbReference type="FunFam" id="3.10.50.40:FF:000006">
    <property type="entry name" value="Peptidyl-prolyl cis-trans isomerase"/>
    <property type="match status" value="1"/>
</dbReference>
<evidence type="ECO:0000256" key="1">
    <source>
        <dbReference type="ARBA" id="ARBA00000971"/>
    </source>
</evidence>
<keyword evidence="9" id="KW-0325">Glycoprotein</keyword>
<dbReference type="GO" id="GO:0003755">
    <property type="term" value="F:peptidyl-prolyl cis-trans isomerase activity"/>
    <property type="evidence" value="ECO:0007669"/>
    <property type="project" value="UniProtKB-KW"/>
</dbReference>
<dbReference type="EC" id="5.2.1.8" evidence="2 11"/>
<keyword evidence="5" id="KW-0677">Repeat</keyword>
<feature type="chain" id="PRO_5034902519" description="peptidylprolyl isomerase" evidence="12">
    <location>
        <begin position="34"/>
        <end position="227"/>
    </location>
</feature>
<feature type="signal peptide" evidence="12">
    <location>
        <begin position="1"/>
        <end position="33"/>
    </location>
</feature>
<dbReference type="InterPro" id="IPR011992">
    <property type="entry name" value="EF-hand-dom_pair"/>
</dbReference>
<dbReference type="InterPro" id="IPR018247">
    <property type="entry name" value="EF_Hand_1_Ca_BS"/>
</dbReference>
<dbReference type="Ensembl" id="ENSGMOT00000009095.2">
    <property type="protein sequence ID" value="ENSGMOP00000008850.2"/>
    <property type="gene ID" value="ENSGMOG00000008272.2"/>
</dbReference>
<evidence type="ECO:0000259" key="14">
    <source>
        <dbReference type="PROSITE" id="PS50222"/>
    </source>
</evidence>
<name>A0A8C4Z7E7_GADMO</name>
<dbReference type="GO" id="GO:0005783">
    <property type="term" value="C:endoplasmic reticulum"/>
    <property type="evidence" value="ECO:0007669"/>
    <property type="project" value="UniProtKB-ARBA"/>
</dbReference>
<dbReference type="PROSITE" id="PS50222">
    <property type="entry name" value="EF_HAND_2"/>
    <property type="match status" value="1"/>
</dbReference>
<keyword evidence="16" id="KW-1185">Reference proteome</keyword>
<dbReference type="Proteomes" id="UP000694546">
    <property type="component" value="Chromosome 20"/>
</dbReference>
<feature type="domain" description="EF-hand" evidence="14">
    <location>
        <begin position="150"/>
        <end position="185"/>
    </location>
</feature>
<dbReference type="SUPFAM" id="SSF47473">
    <property type="entry name" value="EF-hand"/>
    <property type="match status" value="1"/>
</dbReference>